<dbReference type="InterPro" id="IPR026444">
    <property type="entry name" value="Secre_tail"/>
</dbReference>
<gene>
    <name evidence="4" type="ORF">AAEO58_04525</name>
</gene>
<feature type="signal peptide" evidence="2">
    <location>
        <begin position="1"/>
        <end position="20"/>
    </location>
</feature>
<sequence length="286" mass="31182">MRKNYILFLVAIIFFQLSSAQTLSSAPTLTFTTNTGISSDNIASDGDGGSVNISDFNIQIYNISDVNGTMVTPLTWENAGFYTAGTYTGITANVATGRKGMAIKSENGSEFKLNQFQYLNWGESQAEGAVNTIKGYKNGTEVASTTFQGYNNPFLPNTVILTAAFNDVDEVRFYISAGGYEGSQNFTNHSINSIQVSMPVLSANSFDLNSKLNVYPNPASTYVNIELLTNETSTLEIYDVFGKLLFSQILTDKLNTIDVDKLSSGIYFFKVNSNNGIATNKIIKTK</sequence>
<accession>A0ABU9I4Y0</accession>
<proteinExistence type="predicted"/>
<feature type="chain" id="PRO_5046434946" evidence="2">
    <location>
        <begin position="21"/>
        <end position="286"/>
    </location>
</feature>
<dbReference type="Proteomes" id="UP001393056">
    <property type="component" value="Unassembled WGS sequence"/>
</dbReference>
<keyword evidence="5" id="KW-1185">Reference proteome</keyword>
<keyword evidence="1 2" id="KW-0732">Signal</keyword>
<dbReference type="RefSeq" id="WP_341682232.1">
    <property type="nucleotide sequence ID" value="NZ_JBBYHT010000001.1"/>
</dbReference>
<dbReference type="Pfam" id="PF18962">
    <property type="entry name" value="Por_Secre_tail"/>
    <property type="match status" value="1"/>
</dbReference>
<dbReference type="EMBL" id="JBBYHT010000001">
    <property type="protein sequence ID" value="MEL1247301.1"/>
    <property type="molecule type" value="Genomic_DNA"/>
</dbReference>
<dbReference type="NCBIfam" id="TIGR04183">
    <property type="entry name" value="Por_Secre_tail"/>
    <property type="match status" value="1"/>
</dbReference>
<evidence type="ECO:0000256" key="1">
    <source>
        <dbReference type="ARBA" id="ARBA00022729"/>
    </source>
</evidence>
<protein>
    <submittedName>
        <fullName evidence="4">T9SS type A sorting domain-containing protein</fullName>
    </submittedName>
</protein>
<organism evidence="4 5">
    <name type="scientific">Flavobacterium helocola</name>
    <dbReference type="NCBI Taxonomy" id="3139139"/>
    <lineage>
        <taxon>Bacteria</taxon>
        <taxon>Pseudomonadati</taxon>
        <taxon>Bacteroidota</taxon>
        <taxon>Flavobacteriia</taxon>
        <taxon>Flavobacteriales</taxon>
        <taxon>Flavobacteriaceae</taxon>
        <taxon>Flavobacterium</taxon>
    </lineage>
</organism>
<feature type="domain" description="Secretion system C-terminal sorting" evidence="3">
    <location>
        <begin position="214"/>
        <end position="283"/>
    </location>
</feature>
<reference evidence="4 5" key="1">
    <citation type="submission" date="2024-04" db="EMBL/GenBank/DDBJ databases">
        <title>Flavobacterium sp. DGU41 16S ribosomal RNA gene Genome sequencing and assembly.</title>
        <authorList>
            <person name="Park S."/>
        </authorList>
    </citation>
    <scope>NUCLEOTIDE SEQUENCE [LARGE SCALE GENOMIC DNA]</scope>
    <source>
        <strain evidence="4 5">DGU41</strain>
    </source>
</reference>
<evidence type="ECO:0000313" key="5">
    <source>
        <dbReference type="Proteomes" id="UP001393056"/>
    </source>
</evidence>
<evidence type="ECO:0000259" key="3">
    <source>
        <dbReference type="Pfam" id="PF18962"/>
    </source>
</evidence>
<name>A0ABU9I4Y0_9FLAO</name>
<evidence type="ECO:0000256" key="2">
    <source>
        <dbReference type="SAM" id="SignalP"/>
    </source>
</evidence>
<evidence type="ECO:0000313" key="4">
    <source>
        <dbReference type="EMBL" id="MEL1247301.1"/>
    </source>
</evidence>
<comment type="caution">
    <text evidence="4">The sequence shown here is derived from an EMBL/GenBank/DDBJ whole genome shotgun (WGS) entry which is preliminary data.</text>
</comment>